<comment type="function">
    <text evidence="6">Involved in mRNA degradation. Catalyzes the phosphorolysis of single-stranded polyribonucleotides processively in the 3'- to 5'-direction.</text>
</comment>
<dbReference type="SUPFAM" id="SSF50249">
    <property type="entry name" value="Nucleic acid-binding proteins"/>
    <property type="match status" value="1"/>
</dbReference>
<dbReference type="Proteomes" id="UP001634747">
    <property type="component" value="Unassembled WGS sequence"/>
</dbReference>
<feature type="region of interest" description="Disordered" evidence="7">
    <location>
        <begin position="697"/>
        <end position="824"/>
    </location>
</feature>
<dbReference type="InterPro" id="IPR027408">
    <property type="entry name" value="PNPase/RNase_PH_dom_sf"/>
</dbReference>
<dbReference type="InterPro" id="IPR036456">
    <property type="entry name" value="PNPase_PH_RNA-bd_sf"/>
</dbReference>
<dbReference type="SUPFAM" id="SSF46915">
    <property type="entry name" value="Polynucleotide phosphorylase/guanosine pentaphosphate synthase (PNPase/GPSI), domain 3"/>
    <property type="match status" value="1"/>
</dbReference>
<dbReference type="SUPFAM" id="SSF55666">
    <property type="entry name" value="Ribonuclease PH domain 2-like"/>
    <property type="match status" value="2"/>
</dbReference>
<reference evidence="9 10" key="1">
    <citation type="submission" date="2024-12" db="EMBL/GenBank/DDBJ databases">
        <authorList>
            <person name="Lee Y."/>
        </authorList>
    </citation>
    <scope>NUCLEOTIDE SEQUENCE [LARGE SCALE GENOMIC DNA]</scope>
    <source>
        <strain evidence="9 10">03SUJ4</strain>
    </source>
</reference>
<dbReference type="RefSeq" id="WP_263412397.1">
    <property type="nucleotide sequence ID" value="NZ_BAABBH010000001.1"/>
</dbReference>
<dbReference type="Pfam" id="PF01138">
    <property type="entry name" value="RNase_PH"/>
    <property type="match status" value="2"/>
</dbReference>
<dbReference type="Gene3D" id="3.30.230.70">
    <property type="entry name" value="GHMP Kinase, N-terminal domain"/>
    <property type="match status" value="2"/>
</dbReference>
<dbReference type="EC" id="2.7.7.8" evidence="6"/>
<dbReference type="InterPro" id="IPR020568">
    <property type="entry name" value="Ribosomal_Su5_D2-typ_SF"/>
</dbReference>
<keyword evidence="10" id="KW-1185">Reference proteome</keyword>
<evidence type="ECO:0000256" key="3">
    <source>
        <dbReference type="ARBA" id="ARBA00022695"/>
    </source>
</evidence>
<dbReference type="EMBL" id="JBJYXY010000001">
    <property type="protein sequence ID" value="MFN2976112.1"/>
    <property type="molecule type" value="Genomic_DNA"/>
</dbReference>
<dbReference type="CDD" id="cd04472">
    <property type="entry name" value="S1_PNPase"/>
    <property type="match status" value="1"/>
</dbReference>
<feature type="binding site" evidence="6">
    <location>
        <position position="492"/>
    </location>
    <ligand>
        <name>Mg(2+)</name>
        <dbReference type="ChEBI" id="CHEBI:18420"/>
    </ligand>
</feature>
<keyword evidence="6" id="KW-0479">Metal-binding</keyword>
<comment type="subcellular location">
    <subcellularLocation>
        <location evidence="6">Cytoplasm</location>
    </subcellularLocation>
</comment>
<dbReference type="InterPro" id="IPR012340">
    <property type="entry name" value="NA-bd_OB-fold"/>
</dbReference>
<evidence type="ECO:0000256" key="5">
    <source>
        <dbReference type="ARBA" id="ARBA00022884"/>
    </source>
</evidence>
<keyword evidence="6" id="KW-0963">Cytoplasm</keyword>
<dbReference type="Gene3D" id="2.40.50.140">
    <property type="entry name" value="Nucleic acid-binding proteins"/>
    <property type="match status" value="1"/>
</dbReference>
<dbReference type="PANTHER" id="PTHR11252:SF0">
    <property type="entry name" value="POLYRIBONUCLEOTIDE NUCLEOTIDYLTRANSFERASE 1, MITOCHONDRIAL"/>
    <property type="match status" value="1"/>
</dbReference>
<feature type="compositionally biased region" description="Gly residues" evidence="7">
    <location>
        <begin position="808"/>
        <end position="817"/>
    </location>
</feature>
<evidence type="ECO:0000256" key="2">
    <source>
        <dbReference type="ARBA" id="ARBA00022679"/>
    </source>
</evidence>
<dbReference type="CDD" id="cd02393">
    <property type="entry name" value="KH-I_PNPase"/>
    <property type="match status" value="1"/>
</dbReference>
<keyword evidence="3 6" id="KW-0548">Nucleotidyltransferase</keyword>
<dbReference type="HAMAP" id="MF_01595">
    <property type="entry name" value="PNPase"/>
    <property type="match status" value="1"/>
</dbReference>
<comment type="similarity">
    <text evidence="1 6">Belongs to the polyribonucleotide nucleotidyltransferase family.</text>
</comment>
<feature type="compositionally biased region" description="Basic residues" evidence="7">
    <location>
        <begin position="797"/>
        <end position="807"/>
    </location>
</feature>
<dbReference type="SUPFAM" id="SSF54791">
    <property type="entry name" value="Eukaryotic type KH-domain (KH-domain type I)"/>
    <property type="match status" value="1"/>
</dbReference>
<feature type="binding site" evidence="6">
    <location>
        <position position="486"/>
    </location>
    <ligand>
        <name>Mg(2+)</name>
        <dbReference type="ChEBI" id="CHEBI:18420"/>
    </ligand>
</feature>
<dbReference type="Pfam" id="PF03725">
    <property type="entry name" value="RNase_PH_C"/>
    <property type="match status" value="2"/>
</dbReference>
<comment type="caution">
    <text evidence="9">The sequence shown here is derived from an EMBL/GenBank/DDBJ whole genome shotgun (WGS) entry which is preliminary data.</text>
</comment>
<name>A0ABW9KKM5_9BACT</name>
<dbReference type="PROSITE" id="PS50084">
    <property type="entry name" value="KH_TYPE_1"/>
    <property type="match status" value="1"/>
</dbReference>
<dbReference type="NCBIfam" id="TIGR03591">
    <property type="entry name" value="polynuc_phos"/>
    <property type="match status" value="1"/>
</dbReference>
<dbReference type="InterPro" id="IPR004087">
    <property type="entry name" value="KH_dom"/>
</dbReference>
<dbReference type="InterPro" id="IPR004088">
    <property type="entry name" value="KH_dom_type_1"/>
</dbReference>
<dbReference type="PROSITE" id="PS50126">
    <property type="entry name" value="S1"/>
    <property type="match status" value="1"/>
</dbReference>
<feature type="compositionally biased region" description="Basic and acidic residues" evidence="7">
    <location>
        <begin position="712"/>
        <end position="739"/>
    </location>
</feature>
<organism evidence="9 10">
    <name type="scientific">Terriglobus aquaticus</name>
    <dbReference type="NCBI Taxonomy" id="940139"/>
    <lineage>
        <taxon>Bacteria</taxon>
        <taxon>Pseudomonadati</taxon>
        <taxon>Acidobacteriota</taxon>
        <taxon>Terriglobia</taxon>
        <taxon>Terriglobales</taxon>
        <taxon>Acidobacteriaceae</taxon>
        <taxon>Terriglobus</taxon>
    </lineage>
</organism>
<sequence length="824" mass="89039">MKQQTTVELAGGKQITFETGRIAKQASGAAFVTSGDTVVLATAVGAPEPKEGIDFFPLTVEYRETAYGGGRIPGGFIKREGRPAEKEILTARQIDRPIRPLFPETYRNETQVVAFVYSADKQNDPDIIAINAASCALALSDIPFHGPIGAVRVGLVDGNFIVNPTYDEREKSTLNITVAGTIDGIVMVESGAREATEEQVVNAIEFGHEQIKKICEVLIEFAKTAGKPKRATAEAEDTSAYLAELRNQYGTALTDAVDTQKYSKTDSYALIKKIKDEGKKALPEGDAAAAKRYAKGFELLRENIFREQVLNDRIRPDRRAFDEIRKIDIEVGILPRTHGSALFTRGETQALVTATLGTADDAQRLESYEGEQKRRFMLHYNFPPYSVGEVGRMTGTGRREIGHGALAQRAIEAVLPDEKDSPYTLRVVSDITESNGSSSMASVCGASLALMQAGIPLKGSVAGVAMGLVKEGEKYSILTDIAGAEDHYGDMDFKVAGTREGITALQMDIKIMGITPQIMREALEQARRGRIFLLDKMDAVISGASQEKSRYAPQIKTLQIPTDKIRDLIGPGGKVIRGIIEATQVKIDVDDSGKVDVSSSDPDGLARAIQMISDLTAVPEVGKTYLGKVVRLAEFGAFVEIFPGTDGLLHVSEIAEHRVKDVKDELREGDQVLVRVLAIEGNRIKLSRKAVLKEQRAKLGLPEPEAQQGGEGRGERGDNRRERGGERSERQERAPRPERTAPAPSAETITLEGGEDFEDEDLDDLDVDDAEGDEGGEEAAGSDTAAEGSGAPQGQRSGRRRRRRGGRRGGPGGGANPGNGAPRA</sequence>
<evidence type="ECO:0000313" key="10">
    <source>
        <dbReference type="Proteomes" id="UP001634747"/>
    </source>
</evidence>
<dbReference type="InterPro" id="IPR003029">
    <property type="entry name" value="S1_domain"/>
</dbReference>
<dbReference type="Gene3D" id="3.30.1370.10">
    <property type="entry name" value="K Homology domain, type 1"/>
    <property type="match status" value="1"/>
</dbReference>
<keyword evidence="5 6" id="KW-0694">RNA-binding</keyword>
<dbReference type="GO" id="GO:0004654">
    <property type="term" value="F:polyribonucleotide nucleotidyltransferase activity"/>
    <property type="evidence" value="ECO:0007669"/>
    <property type="project" value="UniProtKB-EC"/>
</dbReference>
<comment type="catalytic activity">
    <reaction evidence="6">
        <text>RNA(n+1) + phosphate = RNA(n) + a ribonucleoside 5'-diphosphate</text>
        <dbReference type="Rhea" id="RHEA:22096"/>
        <dbReference type="Rhea" id="RHEA-COMP:14527"/>
        <dbReference type="Rhea" id="RHEA-COMP:17342"/>
        <dbReference type="ChEBI" id="CHEBI:43474"/>
        <dbReference type="ChEBI" id="CHEBI:57930"/>
        <dbReference type="ChEBI" id="CHEBI:140395"/>
        <dbReference type="EC" id="2.7.7.8"/>
    </reaction>
</comment>
<protein>
    <recommendedName>
        <fullName evidence="6">Polyribonucleotide nucleotidyltransferase</fullName>
        <ecNumber evidence="6">2.7.7.8</ecNumber>
    </recommendedName>
    <alternativeName>
        <fullName evidence="6">Polynucleotide phosphorylase</fullName>
        <shortName evidence="6">PNPase</shortName>
    </alternativeName>
</protein>
<feature type="domain" description="S1 motif" evidence="8">
    <location>
        <begin position="622"/>
        <end position="689"/>
    </location>
</feature>
<feature type="compositionally biased region" description="Acidic residues" evidence="7">
    <location>
        <begin position="753"/>
        <end position="777"/>
    </location>
</feature>
<evidence type="ECO:0000259" key="8">
    <source>
        <dbReference type="PROSITE" id="PS50126"/>
    </source>
</evidence>
<keyword evidence="4 6" id="KW-0460">Magnesium</keyword>
<evidence type="ECO:0000256" key="1">
    <source>
        <dbReference type="ARBA" id="ARBA00007404"/>
    </source>
</evidence>
<evidence type="ECO:0000256" key="7">
    <source>
        <dbReference type="SAM" id="MobiDB-lite"/>
    </source>
</evidence>
<dbReference type="InterPro" id="IPR036612">
    <property type="entry name" value="KH_dom_type_1_sf"/>
</dbReference>
<dbReference type="Pfam" id="PF00013">
    <property type="entry name" value="KH_1"/>
    <property type="match status" value="1"/>
</dbReference>
<evidence type="ECO:0000313" key="9">
    <source>
        <dbReference type="EMBL" id="MFN2976112.1"/>
    </source>
</evidence>
<proteinExistence type="inferred from homology"/>
<dbReference type="SMART" id="SM00322">
    <property type="entry name" value="KH"/>
    <property type="match status" value="1"/>
</dbReference>
<dbReference type="CDD" id="cd11363">
    <property type="entry name" value="RNase_PH_PNPase_1"/>
    <property type="match status" value="1"/>
</dbReference>
<comment type="cofactor">
    <cofactor evidence="6">
        <name>Mg(2+)</name>
        <dbReference type="ChEBI" id="CHEBI:18420"/>
    </cofactor>
</comment>
<dbReference type="InterPro" id="IPR012162">
    <property type="entry name" value="PNPase"/>
</dbReference>
<dbReference type="InterPro" id="IPR036345">
    <property type="entry name" value="ExoRNase_PH_dom2_sf"/>
</dbReference>
<dbReference type="SMART" id="SM00316">
    <property type="entry name" value="S1"/>
    <property type="match status" value="1"/>
</dbReference>
<gene>
    <name evidence="6 9" type="primary">pnp</name>
    <name evidence="9" type="ORF">ACK2TP_10085</name>
</gene>
<accession>A0ABW9KKM5</accession>
<dbReference type="InterPro" id="IPR001247">
    <property type="entry name" value="ExoRNase_PH_dom1"/>
</dbReference>
<feature type="compositionally biased region" description="Low complexity" evidence="7">
    <location>
        <begin position="779"/>
        <end position="796"/>
    </location>
</feature>
<evidence type="ECO:0000256" key="4">
    <source>
        <dbReference type="ARBA" id="ARBA00022842"/>
    </source>
</evidence>
<dbReference type="InterPro" id="IPR015847">
    <property type="entry name" value="ExoRNase_PH_dom2"/>
</dbReference>
<dbReference type="NCBIfam" id="NF008805">
    <property type="entry name" value="PRK11824.1"/>
    <property type="match status" value="1"/>
</dbReference>
<keyword evidence="2 6" id="KW-0808">Transferase</keyword>
<dbReference type="CDD" id="cd11364">
    <property type="entry name" value="RNase_PH_PNPase_2"/>
    <property type="match status" value="1"/>
</dbReference>
<dbReference type="PANTHER" id="PTHR11252">
    <property type="entry name" value="POLYRIBONUCLEOTIDE NUCLEOTIDYLTRANSFERASE"/>
    <property type="match status" value="1"/>
</dbReference>
<dbReference type="SUPFAM" id="SSF54211">
    <property type="entry name" value="Ribosomal protein S5 domain 2-like"/>
    <property type="match status" value="2"/>
</dbReference>
<dbReference type="Pfam" id="PF00575">
    <property type="entry name" value="S1"/>
    <property type="match status" value="1"/>
</dbReference>
<evidence type="ECO:0000256" key="6">
    <source>
        <dbReference type="HAMAP-Rule" id="MF_01595"/>
    </source>
</evidence>